<proteinExistence type="predicted"/>
<evidence type="ECO:0000313" key="2">
    <source>
        <dbReference type="EMBL" id="KAK0392514.1"/>
    </source>
</evidence>
<gene>
    <name evidence="2" type="ORF">NLU13_2009</name>
</gene>
<reference evidence="2" key="1">
    <citation type="submission" date="2022-10" db="EMBL/GenBank/DDBJ databases">
        <title>Determination and structural analysis of whole genome sequence of Sarocladium strictum F4-1.</title>
        <authorList>
            <person name="Hu L."/>
            <person name="Jiang Y."/>
        </authorList>
    </citation>
    <scope>NUCLEOTIDE SEQUENCE</scope>
    <source>
        <strain evidence="2">F4-1</strain>
    </source>
</reference>
<feature type="domain" description="Metallo-beta-lactamase" evidence="1">
    <location>
        <begin position="42"/>
        <end position="261"/>
    </location>
</feature>
<dbReference type="PANTHER" id="PTHR42951:SF4">
    <property type="entry name" value="ACYL-COENZYME A THIOESTERASE MBLAC2"/>
    <property type="match status" value="1"/>
</dbReference>
<evidence type="ECO:0000259" key="1">
    <source>
        <dbReference type="SMART" id="SM00849"/>
    </source>
</evidence>
<dbReference type="CDD" id="cd06262">
    <property type="entry name" value="metallo-hydrolase-like_MBL-fold"/>
    <property type="match status" value="1"/>
</dbReference>
<evidence type="ECO:0000313" key="3">
    <source>
        <dbReference type="Proteomes" id="UP001175261"/>
    </source>
</evidence>
<protein>
    <recommendedName>
        <fullName evidence="1">Metallo-beta-lactamase domain-containing protein</fullName>
    </recommendedName>
</protein>
<name>A0AA39GTZ3_SARSR</name>
<keyword evidence="3" id="KW-1185">Reference proteome</keyword>
<dbReference type="InterPro" id="IPR050855">
    <property type="entry name" value="NDM-1-like"/>
</dbReference>
<dbReference type="PANTHER" id="PTHR42951">
    <property type="entry name" value="METALLO-BETA-LACTAMASE DOMAIN-CONTAINING"/>
    <property type="match status" value="1"/>
</dbReference>
<dbReference type="Pfam" id="PF00753">
    <property type="entry name" value="Lactamase_B"/>
    <property type="match status" value="1"/>
</dbReference>
<dbReference type="Gene3D" id="3.60.15.10">
    <property type="entry name" value="Ribonuclease Z/Hydroxyacylglutathione hydrolase-like"/>
    <property type="match status" value="1"/>
</dbReference>
<dbReference type="InterPro" id="IPR001279">
    <property type="entry name" value="Metallo-B-lactamas"/>
</dbReference>
<sequence>MCNLPKPSQATSDLSAPVKPSFSCRRLNLTTFVLKEDDKWGENPQIYVKTYPHHVVVIDSGCGGSLQTPDRDLTLRQFLETVPVSENGDEALNPAGTKKYAVICTHCHYDHIGGLSEFNSASEAAIWASALGRPYMTDPKELSIASLCCYVGMEVPNFSVSDWAEDGVRVTACASGEITDLNLIIYQTPGHMPDQVAIWDPDERFLYVGDTLYEQAPILFPERGSFSKYRDTVRRLRTLLRGWNAGSAEGEAGRVKLAAGHVTQNVDADSLLEKIESSVERVLAFEVPAVNLDADLPWFGGQKAVEFKDTIGGVHFMGLRVSFEHLSQAP</sequence>
<comment type="caution">
    <text evidence="2">The sequence shown here is derived from an EMBL/GenBank/DDBJ whole genome shotgun (WGS) entry which is preliminary data.</text>
</comment>
<dbReference type="EMBL" id="JAPDFR010000001">
    <property type="protein sequence ID" value="KAK0392514.1"/>
    <property type="molecule type" value="Genomic_DNA"/>
</dbReference>
<dbReference type="InterPro" id="IPR036866">
    <property type="entry name" value="RibonucZ/Hydroxyglut_hydro"/>
</dbReference>
<organism evidence="2 3">
    <name type="scientific">Sarocladium strictum</name>
    <name type="common">Black bundle disease fungus</name>
    <name type="synonym">Acremonium strictum</name>
    <dbReference type="NCBI Taxonomy" id="5046"/>
    <lineage>
        <taxon>Eukaryota</taxon>
        <taxon>Fungi</taxon>
        <taxon>Dikarya</taxon>
        <taxon>Ascomycota</taxon>
        <taxon>Pezizomycotina</taxon>
        <taxon>Sordariomycetes</taxon>
        <taxon>Hypocreomycetidae</taxon>
        <taxon>Hypocreales</taxon>
        <taxon>Sarocladiaceae</taxon>
        <taxon>Sarocladium</taxon>
    </lineage>
</organism>
<dbReference type="SMART" id="SM00849">
    <property type="entry name" value="Lactamase_B"/>
    <property type="match status" value="1"/>
</dbReference>
<dbReference type="SUPFAM" id="SSF56281">
    <property type="entry name" value="Metallo-hydrolase/oxidoreductase"/>
    <property type="match status" value="1"/>
</dbReference>
<dbReference type="AlphaFoldDB" id="A0AA39GTZ3"/>
<dbReference type="Proteomes" id="UP001175261">
    <property type="component" value="Unassembled WGS sequence"/>
</dbReference>
<accession>A0AA39GTZ3</accession>